<evidence type="ECO:0000256" key="3">
    <source>
        <dbReference type="ARBA" id="ARBA00023027"/>
    </source>
</evidence>
<dbReference type="PANTHER" id="PTHR43708:SF5">
    <property type="entry name" value="CONSERVED EXPRESSED OXIDOREDUCTASE (EUROFUNG)-RELATED"/>
    <property type="match status" value="1"/>
</dbReference>
<feature type="compositionally biased region" description="Low complexity" evidence="4">
    <location>
        <begin position="12"/>
        <end position="22"/>
    </location>
</feature>
<dbReference type="AlphaFoldDB" id="A0A849HL80"/>
<dbReference type="Gene3D" id="3.40.50.720">
    <property type="entry name" value="NAD(P)-binding Rossmann-like Domain"/>
    <property type="match status" value="1"/>
</dbReference>
<organism evidence="7 8">
    <name type="scientific">Knoellia koreensis</name>
    <dbReference type="NCBI Taxonomy" id="2730921"/>
    <lineage>
        <taxon>Bacteria</taxon>
        <taxon>Bacillati</taxon>
        <taxon>Actinomycetota</taxon>
        <taxon>Actinomycetes</taxon>
        <taxon>Micrococcales</taxon>
        <taxon>Intrasporangiaceae</taxon>
        <taxon>Knoellia</taxon>
    </lineage>
</organism>
<dbReference type="SUPFAM" id="SSF55347">
    <property type="entry name" value="Glyceraldehyde-3-phosphate dehydrogenase-like, C-terminal domain"/>
    <property type="match status" value="1"/>
</dbReference>
<evidence type="ECO:0000256" key="2">
    <source>
        <dbReference type="ARBA" id="ARBA00023002"/>
    </source>
</evidence>
<dbReference type="InterPro" id="IPR051317">
    <property type="entry name" value="Gfo/Idh/MocA_oxidoreduct"/>
</dbReference>
<keyword evidence="3" id="KW-0520">NAD</keyword>
<dbReference type="Pfam" id="PF22725">
    <property type="entry name" value="GFO_IDH_MocA_C3"/>
    <property type="match status" value="1"/>
</dbReference>
<dbReference type="PANTHER" id="PTHR43708">
    <property type="entry name" value="CONSERVED EXPRESSED OXIDOREDUCTASE (EUROFUNG)"/>
    <property type="match status" value="1"/>
</dbReference>
<comment type="caution">
    <text evidence="7">The sequence shown here is derived from an EMBL/GenBank/DDBJ whole genome shotgun (WGS) entry which is preliminary data.</text>
</comment>
<proteinExistence type="inferred from homology"/>
<dbReference type="GO" id="GO:0016491">
    <property type="term" value="F:oxidoreductase activity"/>
    <property type="evidence" value="ECO:0007669"/>
    <property type="project" value="UniProtKB-KW"/>
</dbReference>
<name>A0A849HL80_9MICO</name>
<evidence type="ECO:0000313" key="7">
    <source>
        <dbReference type="EMBL" id="NNM48082.1"/>
    </source>
</evidence>
<dbReference type="RefSeq" id="WP_171245211.1">
    <property type="nucleotide sequence ID" value="NZ_JABEPQ010000006.1"/>
</dbReference>
<dbReference type="Gene3D" id="3.30.360.10">
    <property type="entry name" value="Dihydrodipicolinate Reductase, domain 2"/>
    <property type="match status" value="1"/>
</dbReference>
<dbReference type="InterPro" id="IPR000683">
    <property type="entry name" value="Gfo/Idh/MocA-like_OxRdtase_N"/>
</dbReference>
<evidence type="ECO:0000256" key="1">
    <source>
        <dbReference type="ARBA" id="ARBA00010928"/>
    </source>
</evidence>
<evidence type="ECO:0000259" key="6">
    <source>
        <dbReference type="Pfam" id="PF22725"/>
    </source>
</evidence>
<evidence type="ECO:0000259" key="5">
    <source>
        <dbReference type="Pfam" id="PF01408"/>
    </source>
</evidence>
<reference evidence="7 8" key="1">
    <citation type="submission" date="2020-04" db="EMBL/GenBank/DDBJ databases">
        <title>Knoellia sp. isolate from air conditioner.</title>
        <authorList>
            <person name="Chea S."/>
            <person name="Kim D.-U."/>
        </authorList>
    </citation>
    <scope>NUCLEOTIDE SEQUENCE [LARGE SCALE GENOMIC DNA]</scope>
    <source>
        <strain evidence="7 8">DB2414S</strain>
    </source>
</reference>
<evidence type="ECO:0000256" key="4">
    <source>
        <dbReference type="SAM" id="MobiDB-lite"/>
    </source>
</evidence>
<dbReference type="InterPro" id="IPR055170">
    <property type="entry name" value="GFO_IDH_MocA-like_dom"/>
</dbReference>
<feature type="domain" description="Gfo/Idh/MocA-like oxidoreductase N-terminal" evidence="5">
    <location>
        <begin position="31"/>
        <end position="154"/>
    </location>
</feature>
<dbReference type="InterPro" id="IPR036291">
    <property type="entry name" value="NAD(P)-bd_dom_sf"/>
</dbReference>
<feature type="domain" description="GFO/IDH/MocA-like oxidoreductase" evidence="6">
    <location>
        <begin position="168"/>
        <end position="286"/>
    </location>
</feature>
<evidence type="ECO:0000313" key="8">
    <source>
        <dbReference type="Proteomes" id="UP000588586"/>
    </source>
</evidence>
<protein>
    <submittedName>
        <fullName evidence="7">Gfo/Idh/MocA family oxidoreductase</fullName>
    </submittedName>
</protein>
<dbReference type="Pfam" id="PF01408">
    <property type="entry name" value="GFO_IDH_MocA"/>
    <property type="match status" value="1"/>
</dbReference>
<keyword evidence="8" id="KW-1185">Reference proteome</keyword>
<accession>A0A849HL80</accession>
<feature type="region of interest" description="Disordered" evidence="4">
    <location>
        <begin position="1"/>
        <end position="22"/>
    </location>
</feature>
<gene>
    <name evidence="7" type="ORF">HJG52_19020</name>
</gene>
<feature type="compositionally biased region" description="Pro residues" evidence="4">
    <location>
        <begin position="1"/>
        <end position="11"/>
    </location>
</feature>
<keyword evidence="2" id="KW-0560">Oxidoreductase</keyword>
<comment type="similarity">
    <text evidence="1">Belongs to the Gfo/Idh/MocA family.</text>
</comment>
<dbReference type="Proteomes" id="UP000588586">
    <property type="component" value="Unassembled WGS sequence"/>
</dbReference>
<dbReference type="EMBL" id="JABEPQ010000006">
    <property type="protein sequence ID" value="NNM48082.1"/>
    <property type="molecule type" value="Genomic_DNA"/>
</dbReference>
<sequence>MSGAHPAPPDADPALDPGPRLPADPALRGGVAILGAGDIARTAHLPAYRHWGVGVVGTWSPGAVRGDRPPVRDEFPFVEREFATPEELLADDEVRVVDVATPAAVRLPWVRAAVEAGKHVLAQKPLTSDAAGVTEVEEILAAADRRGVRVAVNHNGRWAPPWRVTSLLLRQGAVGDVVGVTHLHDKPLPPLVGTPFDDLEHMLVTDYLVHWLDITRLWLRPGRVVRVQAVESRLPGQPVASRNPWSATVLLTTDTGATACIRVVGDAQATSGGAPFWVHGTQGTIRGSVLLGSDRVELDRDGDVRTLPTPGAWFPDAFAASMGELLTAIAQDREPENSATDALETVRLVLAARDSAAGGGAPVDLAAQGTGTP</sequence>
<dbReference type="GO" id="GO:0000166">
    <property type="term" value="F:nucleotide binding"/>
    <property type="evidence" value="ECO:0007669"/>
    <property type="project" value="InterPro"/>
</dbReference>
<dbReference type="SUPFAM" id="SSF51735">
    <property type="entry name" value="NAD(P)-binding Rossmann-fold domains"/>
    <property type="match status" value="1"/>
</dbReference>